<feature type="signal peptide" evidence="2">
    <location>
        <begin position="1"/>
        <end position="25"/>
    </location>
</feature>
<dbReference type="InterPro" id="IPR011970">
    <property type="entry name" value="MltB_2"/>
</dbReference>
<evidence type="ECO:0000313" key="5">
    <source>
        <dbReference type="EMBL" id="TQF00506.1"/>
    </source>
</evidence>
<dbReference type="GO" id="GO:0008933">
    <property type="term" value="F:peptidoglycan lytic transglycosylase activity"/>
    <property type="evidence" value="ECO:0007669"/>
    <property type="project" value="TreeGrafter"/>
</dbReference>
<dbReference type="EMBL" id="VIFK01000011">
    <property type="protein sequence ID" value="TQF00506.1"/>
    <property type="molecule type" value="Genomic_DNA"/>
</dbReference>
<protein>
    <submittedName>
        <fullName evidence="5">Lytic murein transglycosylase</fullName>
    </submittedName>
</protein>
<evidence type="ECO:0000256" key="1">
    <source>
        <dbReference type="SAM" id="MobiDB-lite"/>
    </source>
</evidence>
<feature type="region of interest" description="Disordered" evidence="1">
    <location>
        <begin position="379"/>
        <end position="398"/>
    </location>
</feature>
<dbReference type="Gene3D" id="1.10.8.350">
    <property type="entry name" value="Bacterial muramidase"/>
    <property type="match status" value="1"/>
</dbReference>
<dbReference type="SUPFAM" id="SSF47090">
    <property type="entry name" value="PGBD-like"/>
    <property type="match status" value="1"/>
</dbReference>
<accession>A0A540VUR7</accession>
<dbReference type="InterPro" id="IPR043426">
    <property type="entry name" value="MltB-like"/>
</dbReference>
<evidence type="ECO:0000313" key="6">
    <source>
        <dbReference type="Proteomes" id="UP000315400"/>
    </source>
</evidence>
<feature type="domain" description="Peptidoglycan binding-like" evidence="3">
    <location>
        <begin position="339"/>
        <end position="389"/>
    </location>
</feature>
<dbReference type="Pfam" id="PF13406">
    <property type="entry name" value="SLT_2"/>
    <property type="match status" value="1"/>
</dbReference>
<reference evidence="5 6" key="1">
    <citation type="submission" date="2019-06" db="EMBL/GenBank/DDBJ databases">
        <title>Metagenome assembled Genome of Spiribacter salinus SL48-SHIP from the microbial mat of Salt Lake 48 (Novosibirsk region, Russia).</title>
        <authorList>
            <person name="Shipova A."/>
            <person name="Rozanov A.S."/>
            <person name="Bryanskaya A.V."/>
            <person name="Peltek S.E."/>
        </authorList>
    </citation>
    <scope>NUCLEOTIDE SEQUENCE [LARGE SCALE GENOMIC DNA]</scope>
    <source>
        <strain evidence="5">SL48-SHIP-2</strain>
    </source>
</reference>
<feature type="chain" id="PRO_5022073785" evidence="2">
    <location>
        <begin position="26"/>
        <end position="398"/>
    </location>
</feature>
<dbReference type="InterPro" id="IPR036365">
    <property type="entry name" value="PGBD-like_sf"/>
</dbReference>
<dbReference type="NCBIfam" id="TIGR02283">
    <property type="entry name" value="MltB_2"/>
    <property type="match status" value="1"/>
</dbReference>
<dbReference type="InterPro" id="IPR031304">
    <property type="entry name" value="SLT_2"/>
</dbReference>
<dbReference type="InterPro" id="IPR002477">
    <property type="entry name" value="Peptidoglycan-bd-like"/>
</dbReference>
<dbReference type="AlphaFoldDB" id="A0A540VUR7"/>
<keyword evidence="2" id="KW-0732">Signal</keyword>
<dbReference type="STRING" id="1260251.SPISAL_03855"/>
<evidence type="ECO:0000259" key="3">
    <source>
        <dbReference type="Pfam" id="PF01471"/>
    </source>
</evidence>
<dbReference type="CDD" id="cd13399">
    <property type="entry name" value="Slt35-like"/>
    <property type="match status" value="1"/>
</dbReference>
<dbReference type="PANTHER" id="PTHR30163">
    <property type="entry name" value="MEMBRANE-BOUND LYTIC MUREIN TRANSGLYCOSYLASE B"/>
    <property type="match status" value="1"/>
</dbReference>
<dbReference type="SUPFAM" id="SSF53955">
    <property type="entry name" value="Lysozyme-like"/>
    <property type="match status" value="1"/>
</dbReference>
<sequence length="398" mass="43501">MTARFNRLATGAMLTGLLATASVQADFSACLSDLHSDATDEGVSREVADQLLTGVEPSDRVIELDRNQPEFTSTLKGYLDQRVTRTRIEQGRALLAEHEAQLERIRERYGVPGRYIVAFWGLETHYGQYVGDMPTIRSLATLACDRRRGAFFRDELIAAMQLVDNGTVEADRLRGSWAGALGNFQFLPSVYRDHAVDADGDGRADLWESFADAAESAGAFLAARGWQAGERWGREVRLPQDFDYSLAETEASLRDWAERGIQGTNGSALPNADLNATLLVPAGAEGPAFLVYENFDVIMRWNPSRFYALSVGHLADRLIGAPGLDRAPPDEPPLAIKTIEAMQTALNQRGYDAGSPDGRMGPATRSALRAFQRDAGLVADGHPNPDTLAEIDETLTQD</sequence>
<gene>
    <name evidence="5" type="ORF">FKY71_03120</name>
</gene>
<evidence type="ECO:0000256" key="2">
    <source>
        <dbReference type="SAM" id="SignalP"/>
    </source>
</evidence>
<organism evidence="5 6">
    <name type="scientific">Spiribacter salinus</name>
    <dbReference type="NCBI Taxonomy" id="1335746"/>
    <lineage>
        <taxon>Bacteria</taxon>
        <taxon>Pseudomonadati</taxon>
        <taxon>Pseudomonadota</taxon>
        <taxon>Gammaproteobacteria</taxon>
        <taxon>Chromatiales</taxon>
        <taxon>Ectothiorhodospiraceae</taxon>
        <taxon>Spiribacter</taxon>
    </lineage>
</organism>
<dbReference type="InterPro" id="IPR036366">
    <property type="entry name" value="PGBDSf"/>
</dbReference>
<feature type="compositionally biased region" description="Acidic residues" evidence="1">
    <location>
        <begin position="389"/>
        <end position="398"/>
    </location>
</feature>
<comment type="caution">
    <text evidence="5">The sequence shown here is derived from an EMBL/GenBank/DDBJ whole genome shotgun (WGS) entry which is preliminary data.</text>
</comment>
<feature type="domain" description="Transglycosylase SLT" evidence="4">
    <location>
        <begin position="27"/>
        <end position="316"/>
    </location>
</feature>
<dbReference type="Gene3D" id="1.10.530.10">
    <property type="match status" value="1"/>
</dbReference>
<name>A0A540VUR7_9GAMM</name>
<dbReference type="Pfam" id="PF01471">
    <property type="entry name" value="PG_binding_1"/>
    <property type="match status" value="1"/>
</dbReference>
<dbReference type="Proteomes" id="UP000315400">
    <property type="component" value="Unassembled WGS sequence"/>
</dbReference>
<evidence type="ECO:0000259" key="4">
    <source>
        <dbReference type="Pfam" id="PF13406"/>
    </source>
</evidence>
<dbReference type="Gene3D" id="1.10.101.10">
    <property type="entry name" value="PGBD-like superfamily/PGBD"/>
    <property type="match status" value="1"/>
</dbReference>
<dbReference type="InterPro" id="IPR023346">
    <property type="entry name" value="Lysozyme-like_dom_sf"/>
</dbReference>
<dbReference type="GO" id="GO:0009253">
    <property type="term" value="P:peptidoglycan catabolic process"/>
    <property type="evidence" value="ECO:0007669"/>
    <property type="project" value="TreeGrafter"/>
</dbReference>
<dbReference type="PANTHER" id="PTHR30163:SF8">
    <property type="entry name" value="LYTIC MUREIN TRANSGLYCOSYLASE"/>
    <property type="match status" value="1"/>
</dbReference>
<proteinExistence type="predicted"/>